<organism evidence="4 5">
    <name type="scientific">Enhydrobacter aerosaccus</name>
    <dbReference type="NCBI Taxonomy" id="225324"/>
    <lineage>
        <taxon>Bacteria</taxon>
        <taxon>Pseudomonadati</taxon>
        <taxon>Pseudomonadota</taxon>
        <taxon>Alphaproteobacteria</taxon>
        <taxon>Hyphomicrobiales</taxon>
        <taxon>Enhydrobacter</taxon>
    </lineage>
</organism>
<sequence>MTFDVHESDRPWAETVLLSSGLGGAAGYWAPQLAALKRRYRVITYDQTGTGRARSTELSVGHSISDMADKVIEILDATDTESCHFVGHALGGLIGLDLAARMPDRLQSLSVVNGWAVADAHTRRCFEIRLALLKQAGIEAYVRAQPIFLYPAAWLAANEARMVQEDAHALAGFQGVNNLIRRIEALLRFDASAYLPDLKLPVLLVAAKDDVLVPYTQSERLSQALDGGVLRIGAWGGHAMNVTDPERFNAVLLDFLAAHAGGGTIVPFGRLAQ</sequence>
<dbReference type="AlphaFoldDB" id="A0A1T4NWN3"/>
<dbReference type="InterPro" id="IPR000073">
    <property type="entry name" value="AB_hydrolase_1"/>
</dbReference>
<protein>
    <recommendedName>
        <fullName evidence="2">Putative carbamate hydrolase RutD</fullName>
        <ecNumber evidence="2">3.5.1.-</ecNumber>
    </recommendedName>
    <alternativeName>
        <fullName evidence="2">Aminohydrolase</fullName>
    </alternativeName>
</protein>
<evidence type="ECO:0000256" key="1">
    <source>
        <dbReference type="ARBA" id="ARBA00022801"/>
    </source>
</evidence>
<dbReference type="PRINTS" id="PR00111">
    <property type="entry name" value="ABHYDROLASE"/>
</dbReference>
<dbReference type="Proteomes" id="UP000190092">
    <property type="component" value="Unassembled WGS sequence"/>
</dbReference>
<evidence type="ECO:0000313" key="4">
    <source>
        <dbReference type="EMBL" id="SJZ83452.1"/>
    </source>
</evidence>
<dbReference type="InterPro" id="IPR029058">
    <property type="entry name" value="AB_hydrolase_fold"/>
</dbReference>
<dbReference type="PANTHER" id="PTHR43433">
    <property type="entry name" value="HYDROLASE, ALPHA/BETA FOLD FAMILY PROTEIN"/>
    <property type="match status" value="1"/>
</dbReference>
<reference evidence="5" key="1">
    <citation type="submission" date="2017-02" db="EMBL/GenBank/DDBJ databases">
        <authorList>
            <person name="Varghese N."/>
            <person name="Submissions S."/>
        </authorList>
    </citation>
    <scope>NUCLEOTIDE SEQUENCE [LARGE SCALE GENOMIC DNA]</scope>
    <source>
        <strain evidence="5">ATCC 27094</strain>
    </source>
</reference>
<dbReference type="SUPFAM" id="SSF53474">
    <property type="entry name" value="alpha/beta-Hydrolases"/>
    <property type="match status" value="1"/>
</dbReference>
<evidence type="ECO:0000313" key="5">
    <source>
        <dbReference type="Proteomes" id="UP000190092"/>
    </source>
</evidence>
<dbReference type="EMBL" id="FUWJ01000002">
    <property type="protein sequence ID" value="SJZ83452.1"/>
    <property type="molecule type" value="Genomic_DNA"/>
</dbReference>
<dbReference type="InterPro" id="IPR019913">
    <property type="entry name" value="Pyrimidine_utilisation_RutD"/>
</dbReference>
<dbReference type="RefSeq" id="WP_085934749.1">
    <property type="nucleotide sequence ID" value="NZ_FUWJ01000002.1"/>
</dbReference>
<gene>
    <name evidence="2" type="primary">rutD</name>
    <name evidence="4" type="ORF">SAMN02745126_02488</name>
</gene>
<feature type="domain" description="AB hydrolase-1" evidence="3">
    <location>
        <begin position="16"/>
        <end position="250"/>
    </location>
</feature>
<evidence type="ECO:0000259" key="3">
    <source>
        <dbReference type="Pfam" id="PF12697"/>
    </source>
</evidence>
<dbReference type="Gene3D" id="3.40.50.1820">
    <property type="entry name" value="alpha/beta hydrolase"/>
    <property type="match status" value="1"/>
</dbReference>
<proteinExistence type="inferred from homology"/>
<dbReference type="Pfam" id="PF12697">
    <property type="entry name" value="Abhydrolase_6"/>
    <property type="match status" value="1"/>
</dbReference>
<accession>A0A1T4NWN3</accession>
<dbReference type="OrthoDB" id="9808398at2"/>
<evidence type="ECO:0000256" key="2">
    <source>
        <dbReference type="HAMAP-Rule" id="MF_00832"/>
    </source>
</evidence>
<comment type="similarity">
    <text evidence="2">Belongs to the AB hydrolase superfamily. Hydrolase RutD family.</text>
</comment>
<dbReference type="GO" id="GO:0006212">
    <property type="term" value="P:uracil catabolic process"/>
    <property type="evidence" value="ECO:0007669"/>
    <property type="project" value="UniProtKB-UniRule"/>
</dbReference>
<dbReference type="EC" id="3.5.1.-" evidence="2"/>
<comment type="catalytic activity">
    <reaction evidence="2">
        <text>carbamate + 2 H(+) = NH4(+) + CO2</text>
        <dbReference type="Rhea" id="RHEA:15649"/>
        <dbReference type="ChEBI" id="CHEBI:13941"/>
        <dbReference type="ChEBI" id="CHEBI:15378"/>
        <dbReference type="ChEBI" id="CHEBI:16526"/>
        <dbReference type="ChEBI" id="CHEBI:28938"/>
    </reaction>
</comment>
<dbReference type="GO" id="GO:0016811">
    <property type="term" value="F:hydrolase activity, acting on carbon-nitrogen (but not peptide) bonds, in linear amides"/>
    <property type="evidence" value="ECO:0007669"/>
    <property type="project" value="InterPro"/>
</dbReference>
<dbReference type="HAMAP" id="MF_00832">
    <property type="entry name" value="RutD"/>
    <property type="match status" value="1"/>
</dbReference>
<dbReference type="NCBIfam" id="TIGR03611">
    <property type="entry name" value="RutD"/>
    <property type="match status" value="1"/>
</dbReference>
<dbReference type="STRING" id="225324.SAMN02745126_02488"/>
<keyword evidence="1 2" id="KW-0378">Hydrolase</keyword>
<dbReference type="GO" id="GO:0019740">
    <property type="term" value="P:nitrogen utilization"/>
    <property type="evidence" value="ECO:0007669"/>
    <property type="project" value="UniProtKB-UniRule"/>
</dbReference>
<comment type="function">
    <text evidence="2">Involved in pyrimidine catabolism. May facilitate the hydrolysis of carbamate, a reaction that can also occur spontaneously.</text>
</comment>
<keyword evidence="5" id="KW-1185">Reference proteome</keyword>
<name>A0A1T4NWN3_9HYPH</name>
<dbReference type="InterPro" id="IPR050471">
    <property type="entry name" value="AB_hydrolase"/>
</dbReference>
<dbReference type="PANTHER" id="PTHR43433:SF5">
    <property type="entry name" value="AB HYDROLASE-1 DOMAIN-CONTAINING PROTEIN"/>
    <property type="match status" value="1"/>
</dbReference>